<evidence type="ECO:0000313" key="1">
    <source>
        <dbReference type="EMBL" id="PIS14153.1"/>
    </source>
</evidence>
<accession>A0A2H0WND5</accession>
<proteinExistence type="predicted"/>
<dbReference type="AlphaFoldDB" id="A0A2H0WND5"/>
<name>A0A2H0WND5_9BACT</name>
<reference evidence="2" key="1">
    <citation type="submission" date="2017-09" db="EMBL/GenBank/DDBJ databases">
        <title>Depth-based differentiation of microbial function through sediment-hosted aquifers and enrichment of novel symbionts in the deep terrestrial subsurface.</title>
        <authorList>
            <person name="Probst A.J."/>
            <person name="Ladd B."/>
            <person name="Jarett J.K."/>
            <person name="Geller-Mcgrath D.E."/>
            <person name="Sieber C.M.K."/>
            <person name="Emerson J.B."/>
            <person name="Anantharaman K."/>
            <person name="Thomas B.C."/>
            <person name="Malmstrom R."/>
            <person name="Stieglmeier M."/>
            <person name="Klingl A."/>
            <person name="Woyke T."/>
            <person name="Ryan C.M."/>
            <person name="Banfield J.F."/>
        </authorList>
    </citation>
    <scope>NUCLEOTIDE SEQUENCE [LARGE SCALE GENOMIC DNA]</scope>
</reference>
<gene>
    <name evidence="1" type="ORF">COT65_00350</name>
</gene>
<comment type="caution">
    <text evidence="1">The sequence shown here is derived from an EMBL/GenBank/DDBJ whole genome shotgun (WGS) entry which is preliminary data.</text>
</comment>
<organism evidence="1 2">
    <name type="scientific">Candidatus Shapirobacteria bacterium CG09_land_8_20_14_0_10_47_13</name>
    <dbReference type="NCBI Taxonomy" id="1974481"/>
    <lineage>
        <taxon>Bacteria</taxon>
        <taxon>Candidatus Shapironibacteriota</taxon>
    </lineage>
</organism>
<evidence type="ECO:0000313" key="2">
    <source>
        <dbReference type="Proteomes" id="UP000230033"/>
    </source>
</evidence>
<dbReference type="EMBL" id="PEZJ01000005">
    <property type="protein sequence ID" value="PIS14153.1"/>
    <property type="molecule type" value="Genomic_DNA"/>
</dbReference>
<dbReference type="Proteomes" id="UP000230033">
    <property type="component" value="Unassembled WGS sequence"/>
</dbReference>
<sequence>MLNKRTQILFDNDFWSELLVLAKARQMSVGELVRNALRETYFAGNDKQKMAKERAFENILNLKKTIKPISIEKIGQLINYGRKY</sequence>
<evidence type="ECO:0008006" key="3">
    <source>
        <dbReference type="Google" id="ProtNLM"/>
    </source>
</evidence>
<protein>
    <recommendedName>
        <fullName evidence="3">Ribbon-helix-helix protein CopG domain-containing protein</fullName>
    </recommendedName>
</protein>